<protein>
    <submittedName>
        <fullName evidence="1">Ectonucleotide pyrophosphatase/phosphodiesterase 2</fullName>
    </submittedName>
</protein>
<accession>A0A3Q4H225</accession>
<dbReference type="InterPro" id="IPR017850">
    <property type="entry name" value="Alkaline_phosphatase_core_sf"/>
</dbReference>
<dbReference type="Proteomes" id="UP000261580">
    <property type="component" value="Unassembled WGS sequence"/>
</dbReference>
<dbReference type="Pfam" id="PF01663">
    <property type="entry name" value="Phosphodiest"/>
    <property type="match status" value="1"/>
</dbReference>
<dbReference type="GO" id="GO:0034638">
    <property type="term" value="P:phosphatidylcholine catabolic process"/>
    <property type="evidence" value="ECO:0007669"/>
    <property type="project" value="TreeGrafter"/>
</dbReference>
<organism evidence="1 2">
    <name type="scientific">Neolamprologus brichardi</name>
    <name type="common">Fairy cichlid</name>
    <name type="synonym">Lamprologus brichardi</name>
    <dbReference type="NCBI Taxonomy" id="32507"/>
    <lineage>
        <taxon>Eukaryota</taxon>
        <taxon>Metazoa</taxon>
        <taxon>Chordata</taxon>
        <taxon>Craniata</taxon>
        <taxon>Vertebrata</taxon>
        <taxon>Euteleostomi</taxon>
        <taxon>Actinopterygii</taxon>
        <taxon>Neopterygii</taxon>
        <taxon>Teleostei</taxon>
        <taxon>Neoteleostei</taxon>
        <taxon>Acanthomorphata</taxon>
        <taxon>Ovalentaria</taxon>
        <taxon>Cichlomorphae</taxon>
        <taxon>Cichliformes</taxon>
        <taxon>Cichlidae</taxon>
        <taxon>African cichlids</taxon>
        <taxon>Pseudocrenilabrinae</taxon>
        <taxon>Lamprologini</taxon>
        <taxon>Neolamprologus</taxon>
    </lineage>
</organism>
<dbReference type="Ensembl" id="ENSNBRT00000016096.1">
    <property type="protein sequence ID" value="ENSNBRP00000015671.1"/>
    <property type="gene ID" value="ENSNBRG00000012061.1"/>
</dbReference>
<keyword evidence="2" id="KW-1185">Reference proteome</keyword>
<dbReference type="GO" id="GO:0004622">
    <property type="term" value="F:phosphatidylcholine lysophospholipase activity"/>
    <property type="evidence" value="ECO:0007669"/>
    <property type="project" value="TreeGrafter"/>
</dbReference>
<reference evidence="1" key="2">
    <citation type="submission" date="2025-09" db="UniProtKB">
        <authorList>
            <consortium name="Ensembl"/>
        </authorList>
    </citation>
    <scope>IDENTIFICATION</scope>
</reference>
<dbReference type="GO" id="GO:0047391">
    <property type="term" value="F:alkylglycerophosphoethanolamine phosphodiesterase activity"/>
    <property type="evidence" value="ECO:0007669"/>
    <property type="project" value="TreeGrafter"/>
</dbReference>
<proteinExistence type="predicted"/>
<dbReference type="InterPro" id="IPR002591">
    <property type="entry name" value="Phosphodiest/P_Trfase"/>
</dbReference>
<dbReference type="PANTHER" id="PTHR10151">
    <property type="entry name" value="ECTONUCLEOTIDE PYROPHOSPHATASE/PHOSPHODIESTERASE"/>
    <property type="match status" value="1"/>
</dbReference>
<dbReference type="Gene3D" id="3.40.720.10">
    <property type="entry name" value="Alkaline Phosphatase, subunit A"/>
    <property type="match status" value="1"/>
</dbReference>
<reference evidence="1" key="1">
    <citation type="submission" date="2025-08" db="UniProtKB">
        <authorList>
            <consortium name="Ensembl"/>
        </authorList>
    </citation>
    <scope>IDENTIFICATION</scope>
</reference>
<sequence length="277" mass="31503">MHSEQPDTYGHKLGPMSIDVSTLMIDRIIGQLMDGLKQMKLHRCVNIVLVGDHGMEEAHCDHTEFLSNYLTSVDDIILVPGSLGRIRSRQPNNRKCKKSNQHFKPYLKQHLPKRLHYANNQRIEDVHLLVDRKWHVARKVPEGRRHCGFAGDHGYDNKINSMQTIFVGYGPTFKFKTKVPAFENIELYNVMCDLLGLKPAPNNGTHGSLNHLLRTPPYRPTMPEEVSRPTASGVVPAGTDSLGCSCDEKFNFILHSVKRFICMGLSFIFDCLCLFYL</sequence>
<name>A0A3Q4H225_NEOBR</name>
<evidence type="ECO:0000313" key="2">
    <source>
        <dbReference type="Proteomes" id="UP000261580"/>
    </source>
</evidence>
<dbReference type="AlphaFoldDB" id="A0A3Q4H225"/>
<dbReference type="GO" id="GO:0005615">
    <property type="term" value="C:extracellular space"/>
    <property type="evidence" value="ECO:0007669"/>
    <property type="project" value="TreeGrafter"/>
</dbReference>
<dbReference type="Bgee" id="ENSNBRG00000012061">
    <property type="expression patterns" value="Expressed in camera-type eye and 2 other cell types or tissues"/>
</dbReference>
<dbReference type="PANTHER" id="PTHR10151:SF21">
    <property type="entry name" value="ECTONUCLEOTIDE PYROPHOSPHATASE_PHOSPHODIESTERASE FAMILY MEMBER 2"/>
    <property type="match status" value="1"/>
</dbReference>
<evidence type="ECO:0000313" key="1">
    <source>
        <dbReference type="Ensembl" id="ENSNBRP00000015671.1"/>
    </source>
</evidence>
<dbReference type="GO" id="GO:0005509">
    <property type="term" value="F:calcium ion binding"/>
    <property type="evidence" value="ECO:0007669"/>
    <property type="project" value="TreeGrafter"/>
</dbReference>
<dbReference type="SUPFAM" id="SSF53649">
    <property type="entry name" value="Alkaline phosphatase-like"/>
    <property type="match status" value="1"/>
</dbReference>
<dbReference type="GeneTree" id="ENSGT00940000155778"/>
<dbReference type="GO" id="GO:0008270">
    <property type="term" value="F:zinc ion binding"/>
    <property type="evidence" value="ECO:0007669"/>
    <property type="project" value="TreeGrafter"/>
</dbReference>
<dbReference type="GO" id="GO:0004528">
    <property type="term" value="F:phosphodiesterase I activity"/>
    <property type="evidence" value="ECO:0007669"/>
    <property type="project" value="TreeGrafter"/>
</dbReference>